<dbReference type="PANTHER" id="PTHR40044">
    <property type="entry name" value="INTEGRAL MEMBRANE PROTEIN-RELATED"/>
    <property type="match status" value="1"/>
</dbReference>
<keyword evidence="1" id="KW-0472">Membrane</keyword>
<proteinExistence type="predicted"/>
<gene>
    <name evidence="2" type="ORF">U729_2752</name>
</gene>
<reference evidence="2 3" key="1">
    <citation type="journal article" date="2015" name="Infect. Genet. Evol.">
        <title>Genomic sequences of six botulinum neurotoxin-producing strains representing three clostridial species illustrate the mobility and diversity of botulinum neurotoxin genes.</title>
        <authorList>
            <person name="Smith T.J."/>
            <person name="Hill K.K."/>
            <person name="Xie G."/>
            <person name="Foley B.T."/>
            <person name="Williamson C.H."/>
            <person name="Foster J.T."/>
            <person name="Johnson S.L."/>
            <person name="Chertkov O."/>
            <person name="Teshima H."/>
            <person name="Gibbons H.S."/>
            <person name="Johnsky L.A."/>
            <person name="Karavis M.A."/>
            <person name="Smith L.A."/>
        </authorList>
    </citation>
    <scope>NUCLEOTIDE SEQUENCE [LARGE SCALE GENOMIC DNA]</scope>
    <source>
        <strain evidence="2">Sullivan</strain>
    </source>
</reference>
<dbReference type="PIRSF" id="PIRSF031501">
    <property type="entry name" value="QueT"/>
    <property type="match status" value="1"/>
</dbReference>
<keyword evidence="1" id="KW-0812">Transmembrane</keyword>
<feature type="transmembrane region" description="Helical" evidence="1">
    <location>
        <begin position="53"/>
        <end position="83"/>
    </location>
</feature>
<organism evidence="2 3">
    <name type="scientific">Clostridium baratii str. Sullivan</name>
    <dbReference type="NCBI Taxonomy" id="1415775"/>
    <lineage>
        <taxon>Bacteria</taxon>
        <taxon>Bacillati</taxon>
        <taxon>Bacillota</taxon>
        <taxon>Clostridia</taxon>
        <taxon>Eubacteriales</taxon>
        <taxon>Clostridiaceae</taxon>
        <taxon>Clostridium</taxon>
    </lineage>
</organism>
<dbReference type="RefSeq" id="WP_039315972.1">
    <property type="nucleotide sequence ID" value="NZ_CP006905.1"/>
</dbReference>
<sequence>MNSSKSINVLAKISIVAALYVVITYAIAPISYGPVQVRISEVLVLLAFFDKKYIISLTIGCLIANLLSPLGMIDVVVGTLGTFFSVYAISKTKNLFLATLWPSFFCIPVVFILHIFVGLPFMLYLFGFITGEFLSVTIIGYPLIKIAMKNEVLLDAIKLS</sequence>
<dbReference type="EMBL" id="CP006905">
    <property type="protein sequence ID" value="AIY84281.1"/>
    <property type="molecule type" value="Genomic_DNA"/>
</dbReference>
<feature type="transmembrane region" description="Helical" evidence="1">
    <location>
        <begin position="95"/>
        <end position="117"/>
    </location>
</feature>
<name>A0A0A7FZM0_9CLOT</name>
<dbReference type="KEGG" id="cbv:U729_2752"/>
<protein>
    <submittedName>
        <fullName evidence="2">QueT transporter family protein</fullName>
    </submittedName>
</protein>
<evidence type="ECO:0000256" key="1">
    <source>
        <dbReference type="SAM" id="Phobius"/>
    </source>
</evidence>
<feature type="transmembrane region" description="Helical" evidence="1">
    <location>
        <begin position="9"/>
        <end position="33"/>
    </location>
</feature>
<dbReference type="STRING" id="1561.NPD11_276"/>
<keyword evidence="1" id="KW-1133">Transmembrane helix</keyword>
<dbReference type="OrthoDB" id="9786793at2"/>
<accession>A0A0A7FZM0</accession>
<dbReference type="HOGENOM" id="CLU_104115_0_0_9"/>
<keyword evidence="3" id="KW-1185">Reference proteome</keyword>
<feature type="transmembrane region" description="Helical" evidence="1">
    <location>
        <begin position="123"/>
        <end position="144"/>
    </location>
</feature>
<evidence type="ECO:0000313" key="2">
    <source>
        <dbReference type="EMBL" id="AIY84281.1"/>
    </source>
</evidence>
<dbReference type="eggNOG" id="COG4708">
    <property type="taxonomic scope" value="Bacteria"/>
</dbReference>
<dbReference type="AlphaFoldDB" id="A0A0A7FZM0"/>
<evidence type="ECO:0000313" key="3">
    <source>
        <dbReference type="Proteomes" id="UP000030635"/>
    </source>
</evidence>
<dbReference type="Pfam" id="PF06177">
    <property type="entry name" value="QueT"/>
    <property type="match status" value="1"/>
</dbReference>
<dbReference type="Proteomes" id="UP000030635">
    <property type="component" value="Chromosome"/>
</dbReference>
<dbReference type="InterPro" id="IPR010387">
    <property type="entry name" value="QueT"/>
</dbReference>
<dbReference type="PANTHER" id="PTHR40044:SF1">
    <property type="entry name" value="INTEGRAL MEMBRANE PROTEIN"/>
    <property type="match status" value="1"/>
</dbReference>